<accession>A0A830H148</accession>
<dbReference type="Pfam" id="PF00705">
    <property type="entry name" value="PCNA_N"/>
    <property type="match status" value="1"/>
</dbReference>
<dbReference type="HAMAP" id="MF_00317">
    <property type="entry name" value="DNApol_clamp_arch"/>
    <property type="match status" value="1"/>
</dbReference>
<evidence type="ECO:0000313" key="4">
    <source>
        <dbReference type="EMBL" id="GGT91501.1"/>
    </source>
</evidence>
<dbReference type="Proteomes" id="UP000616143">
    <property type="component" value="Unassembled WGS sequence"/>
</dbReference>
<dbReference type="GO" id="GO:0003677">
    <property type="term" value="F:DNA binding"/>
    <property type="evidence" value="ECO:0007669"/>
    <property type="project" value="UniProtKB-UniRule"/>
</dbReference>
<comment type="caution">
    <text evidence="4">The sequence shown here is derived from an EMBL/GenBank/DDBJ whole genome shotgun (WGS) entry which is preliminary data.</text>
</comment>
<dbReference type="InterPro" id="IPR000730">
    <property type="entry name" value="Pr_cel_nuc_antig"/>
</dbReference>
<name>A0A830H148_9CREN</name>
<evidence type="ECO:0000259" key="3">
    <source>
        <dbReference type="Pfam" id="PF00705"/>
    </source>
</evidence>
<dbReference type="GO" id="GO:0006260">
    <property type="term" value="P:DNA replication"/>
    <property type="evidence" value="ECO:0007669"/>
    <property type="project" value="UniProtKB-KW"/>
</dbReference>
<keyword evidence="2" id="KW-0235">DNA replication</keyword>
<feature type="domain" description="Proliferating cell nuclear antigen PCNA N-terminal" evidence="3">
    <location>
        <begin position="8"/>
        <end position="114"/>
    </location>
</feature>
<gene>
    <name evidence="2" type="primary">pcn</name>
    <name evidence="4" type="ORF">GCM10007116_06520</name>
</gene>
<comment type="similarity">
    <text evidence="2">Belongs to the PCNA family.</text>
</comment>
<evidence type="ECO:0000256" key="1">
    <source>
        <dbReference type="ARBA" id="ARBA00023125"/>
    </source>
</evidence>
<dbReference type="Gene3D" id="3.70.10.10">
    <property type="match status" value="1"/>
</dbReference>
<reference evidence="4" key="1">
    <citation type="journal article" date="2014" name="Int. J. Syst. Evol. Microbiol.">
        <title>Complete genome sequence of Corynebacterium casei LMG S-19264T (=DSM 44701T), isolated from a smear-ripened cheese.</title>
        <authorList>
            <consortium name="US DOE Joint Genome Institute (JGI-PGF)"/>
            <person name="Walter F."/>
            <person name="Albersmeier A."/>
            <person name="Kalinowski J."/>
            <person name="Ruckert C."/>
        </authorList>
    </citation>
    <scope>NUCLEOTIDE SEQUENCE</scope>
    <source>
        <strain evidence="4">JCM 31740</strain>
    </source>
</reference>
<proteinExistence type="inferred from homology"/>
<comment type="subunit">
    <text evidence="2">Homotrimer. The subunits circularize to form a toroid; DNA passes through its center. Replication factor C (RFC) is required to load the toroid on the DNA.</text>
</comment>
<reference evidence="4" key="2">
    <citation type="submission" date="2020-09" db="EMBL/GenBank/DDBJ databases">
        <authorList>
            <person name="Sun Q."/>
            <person name="Ohkuma M."/>
        </authorList>
    </citation>
    <scope>NUCLEOTIDE SEQUENCE</scope>
    <source>
        <strain evidence="4">JCM 31740</strain>
    </source>
</reference>
<protein>
    <recommendedName>
        <fullName evidence="2">DNA polymerase sliding clamp</fullName>
    </recommendedName>
    <alternativeName>
        <fullName evidence="2">Proliferating cell nuclear antigen homolog</fullName>
        <shortName evidence="2">PCNA</shortName>
    </alternativeName>
</protein>
<evidence type="ECO:0000313" key="5">
    <source>
        <dbReference type="Proteomes" id="UP000616143"/>
    </source>
</evidence>
<comment type="function">
    <text evidence="2">Sliding clamp subunit that acts as a moving platform for DNA processing. Responsible for tethering the catalytic subunit of DNA polymerase and other proteins to DNA during high-speed replication.</text>
</comment>
<dbReference type="AlphaFoldDB" id="A0A830H148"/>
<organism evidence="4 5">
    <name type="scientific">Sulfodiicoccus acidiphilus</name>
    <dbReference type="NCBI Taxonomy" id="1670455"/>
    <lineage>
        <taxon>Archaea</taxon>
        <taxon>Thermoproteota</taxon>
        <taxon>Thermoprotei</taxon>
        <taxon>Sulfolobales</taxon>
        <taxon>Sulfolobaceae</taxon>
        <taxon>Sulfodiicoccus</taxon>
    </lineage>
</organism>
<dbReference type="SUPFAM" id="SSF55979">
    <property type="entry name" value="DNA clamp"/>
    <property type="match status" value="2"/>
</dbReference>
<dbReference type="InterPro" id="IPR022648">
    <property type="entry name" value="Pr_cel_nuc_antig_N"/>
</dbReference>
<sequence>MIRLLHESSELIYNVLNGLGKFSPNFSLNFTHDGLSGSKLTDDKVAMASVFIPNTAFREYEVDKPVSVTFDLGALRKSFSKVKTGSASLSLTEANGLVKLVVRDEKRGIRSSLNLRVTEGEIQKSPEPKVSSSVEFACGYKVMETAISESTVISEELEFKAFADSIELISSEGGRTYTAILRRDKPLKELTIEAEASSSYSSEVLNMGLQALGGLGDLRISFGNQVPIRLSAEIEGGGYLNVWVAPRL</sequence>
<dbReference type="GO" id="GO:0030337">
    <property type="term" value="F:DNA polymerase processivity factor activity"/>
    <property type="evidence" value="ECO:0007669"/>
    <property type="project" value="UniProtKB-UniRule"/>
</dbReference>
<dbReference type="GeneID" id="38665814"/>
<dbReference type="InterPro" id="IPR046938">
    <property type="entry name" value="DNA_clamp_sf"/>
</dbReference>
<dbReference type="RefSeq" id="WP_126449231.1">
    <property type="nucleotide sequence ID" value="NZ_AP018553.1"/>
</dbReference>
<dbReference type="GO" id="GO:0006275">
    <property type="term" value="P:regulation of DNA replication"/>
    <property type="evidence" value="ECO:0007669"/>
    <property type="project" value="UniProtKB-UniRule"/>
</dbReference>
<evidence type="ECO:0000256" key="2">
    <source>
        <dbReference type="HAMAP-Rule" id="MF_00317"/>
    </source>
</evidence>
<keyword evidence="1 2" id="KW-0238">DNA-binding</keyword>
<dbReference type="EMBL" id="BMQS01000005">
    <property type="protein sequence ID" value="GGT91501.1"/>
    <property type="molecule type" value="Genomic_DNA"/>
</dbReference>